<name>A0A6J5L208_9CAUD</name>
<gene>
    <name evidence="1" type="ORF">UFOVP93_23</name>
</gene>
<evidence type="ECO:0000313" key="1">
    <source>
        <dbReference type="EMBL" id="CAB4127685.1"/>
    </source>
</evidence>
<accession>A0A6J5L208</accession>
<protein>
    <submittedName>
        <fullName evidence="1">Uncharacterized protein</fullName>
    </submittedName>
</protein>
<dbReference type="EMBL" id="LR796214">
    <property type="protein sequence ID" value="CAB4127685.1"/>
    <property type="molecule type" value="Genomic_DNA"/>
</dbReference>
<sequence length="91" mass="10516">MKNTSNRINDTLINPVPIHNIVKGNLVQYCHQTLCADVINTLSSHITETIASFLSQHLNVLCYAEAKSWRRVWGIFQRFNEKERPVCFLKS</sequence>
<reference evidence="1" key="1">
    <citation type="submission" date="2020-04" db="EMBL/GenBank/DDBJ databases">
        <authorList>
            <person name="Chiriac C."/>
            <person name="Salcher M."/>
            <person name="Ghai R."/>
            <person name="Kavagutti S V."/>
        </authorList>
    </citation>
    <scope>NUCLEOTIDE SEQUENCE</scope>
</reference>
<organism evidence="1">
    <name type="scientific">uncultured Caudovirales phage</name>
    <dbReference type="NCBI Taxonomy" id="2100421"/>
    <lineage>
        <taxon>Viruses</taxon>
        <taxon>Duplodnaviria</taxon>
        <taxon>Heunggongvirae</taxon>
        <taxon>Uroviricota</taxon>
        <taxon>Caudoviricetes</taxon>
        <taxon>Peduoviridae</taxon>
        <taxon>Maltschvirus</taxon>
        <taxon>Maltschvirus maltsch</taxon>
    </lineage>
</organism>
<proteinExistence type="predicted"/>